<gene>
    <name evidence="2" type="ORF">GCM10007276_12380</name>
</gene>
<dbReference type="AlphaFoldDB" id="A0A8J2VR13"/>
<evidence type="ECO:0000313" key="2">
    <source>
        <dbReference type="EMBL" id="GGE36411.1"/>
    </source>
</evidence>
<evidence type="ECO:0000256" key="1">
    <source>
        <dbReference type="SAM" id="MobiDB-lite"/>
    </source>
</evidence>
<evidence type="ECO:0000313" key="3">
    <source>
        <dbReference type="Proteomes" id="UP000602745"/>
    </source>
</evidence>
<comment type="caution">
    <text evidence="2">The sequence shown here is derived from an EMBL/GenBank/DDBJ whole genome shotgun (WGS) entry which is preliminary data.</text>
</comment>
<organism evidence="2 3">
    <name type="scientific">Agaricicola taiwanensis</name>
    <dbReference type="NCBI Taxonomy" id="591372"/>
    <lineage>
        <taxon>Bacteria</taxon>
        <taxon>Pseudomonadati</taxon>
        <taxon>Pseudomonadota</taxon>
        <taxon>Alphaproteobacteria</taxon>
        <taxon>Rhodobacterales</taxon>
        <taxon>Paracoccaceae</taxon>
        <taxon>Agaricicola</taxon>
    </lineage>
</organism>
<dbReference type="RefSeq" id="WP_188408784.1">
    <property type="nucleotide sequence ID" value="NZ_BMCP01000001.1"/>
</dbReference>
<protein>
    <submittedName>
        <fullName evidence="2">Uncharacterized protein</fullName>
    </submittedName>
</protein>
<sequence length="422" mass="42834">MSVHNLRLSFSTGRRGLPGAAGVPGRAATISQIWNAAAVTDADPGGSHVAANTTNLAAIAYLYFDDLEESGAVVSAIWDGLDDTGNTDNRGQLHLQDTTNPAKWLRVQVTSTVTSGATYRKVPVSLIARGADFEDGDILAIAWYPVGIGQTATVSIGTVTDVDYEGQAAVVNVGTAGDAILDFTLRAGPEGPEGPQGPPGSGDVSSVDVSGGTTGLTTSGGPITSTGTIELAGTLNIANGGTGATSAPDAFTALKQPATTSATGVVELATNAEVQTGTDTTRAVTPAGLTAKEATAVQWIGNTPDRILTTDVVWTEADFEAVAYAATITLDFGTGNFNKSVDPVTGNFTLANPSNGKPGQVFIIAIKQDATGSRTISYGTNWKAPGAVLPALSTAANAQDYIVGFFRSSTVAVITGILKAVA</sequence>
<feature type="region of interest" description="Disordered" evidence="1">
    <location>
        <begin position="185"/>
        <end position="225"/>
    </location>
</feature>
<reference evidence="2" key="2">
    <citation type="submission" date="2020-09" db="EMBL/GenBank/DDBJ databases">
        <authorList>
            <person name="Sun Q."/>
            <person name="Sedlacek I."/>
        </authorList>
    </citation>
    <scope>NUCLEOTIDE SEQUENCE</scope>
    <source>
        <strain evidence="2">CCM 7684</strain>
    </source>
</reference>
<feature type="compositionally biased region" description="Low complexity" evidence="1">
    <location>
        <begin position="201"/>
        <end position="225"/>
    </location>
</feature>
<proteinExistence type="predicted"/>
<accession>A0A8J2VR13</accession>
<dbReference type="Proteomes" id="UP000602745">
    <property type="component" value="Unassembled WGS sequence"/>
</dbReference>
<name>A0A8J2VR13_9RHOB</name>
<dbReference type="EMBL" id="BMCP01000001">
    <property type="protein sequence ID" value="GGE36411.1"/>
    <property type="molecule type" value="Genomic_DNA"/>
</dbReference>
<reference evidence="2" key="1">
    <citation type="journal article" date="2014" name="Int. J. Syst. Evol. Microbiol.">
        <title>Complete genome sequence of Corynebacterium casei LMG S-19264T (=DSM 44701T), isolated from a smear-ripened cheese.</title>
        <authorList>
            <consortium name="US DOE Joint Genome Institute (JGI-PGF)"/>
            <person name="Walter F."/>
            <person name="Albersmeier A."/>
            <person name="Kalinowski J."/>
            <person name="Ruckert C."/>
        </authorList>
    </citation>
    <scope>NUCLEOTIDE SEQUENCE</scope>
    <source>
        <strain evidence="2">CCM 7684</strain>
    </source>
</reference>
<keyword evidence="3" id="KW-1185">Reference proteome</keyword>